<accession>A0A1T4KP18</accession>
<dbReference type="InterPro" id="IPR001107">
    <property type="entry name" value="Band_7"/>
</dbReference>
<reference evidence="3 4" key="1">
    <citation type="submission" date="2017-02" db="EMBL/GenBank/DDBJ databases">
        <authorList>
            <person name="Peterson S.W."/>
        </authorList>
    </citation>
    <scope>NUCLEOTIDE SEQUENCE [LARGE SCALE GENOMIC DNA]</scope>
    <source>
        <strain evidence="3 4">ATCC 17233</strain>
    </source>
</reference>
<dbReference type="CDD" id="cd13438">
    <property type="entry name" value="SPFH_eoslipins_u2"/>
    <property type="match status" value="1"/>
</dbReference>
<dbReference type="AlphaFoldDB" id="A0A1T4KP18"/>
<evidence type="ECO:0000313" key="4">
    <source>
        <dbReference type="Proteomes" id="UP000189857"/>
    </source>
</evidence>
<sequence length="362" mass="42362">MKYLIRDDEMGFLIKNGKFERLLTPGKYSFFTKRGYEVQVVNATGEVKSNIPFEILEKDETFKKSVVRYDIDKNQIGFVYVNGNLIGVTNKGTYVYWNLFEKIEMKVFTMDGYRIPDEITKDMIQFIPAKYYTKVVVYQGQIGHVYVNKVLSEKLESGLYYYWNVVREITADTVDMRWRELNVAGQEILTRDKVGIRLNMVVNFRITDAEKYLSDRTNMEEQLYSFVQMVSREMIGNYKLDEILERRDEIGELMNKRLIEAENDFCVELKNFGIKDIILPGEIREIMNTVLVAEKKAQANVIERREEVASTRSLMNTAKLMDENKTLFQLKKLEYLERICNRVGEISVSGKGDLIEQLSQLI</sequence>
<dbReference type="PRINTS" id="PR00721">
    <property type="entry name" value="STOMATIN"/>
</dbReference>
<gene>
    <name evidence="3" type="ORF">SAMN02745110_00495</name>
</gene>
<dbReference type="PANTHER" id="PTHR10264">
    <property type="entry name" value="BAND 7 PROTEIN-RELATED"/>
    <property type="match status" value="1"/>
</dbReference>
<dbReference type="InterPro" id="IPR036013">
    <property type="entry name" value="Band_7/SPFH_dom_sf"/>
</dbReference>
<name>A0A1T4KP18_9FIRM</name>
<dbReference type="InterPro" id="IPR043202">
    <property type="entry name" value="Band-7_stomatin-like"/>
</dbReference>
<dbReference type="Pfam" id="PF01145">
    <property type="entry name" value="Band_7"/>
    <property type="match status" value="1"/>
</dbReference>
<feature type="domain" description="Band 7" evidence="2">
    <location>
        <begin position="135"/>
        <end position="291"/>
    </location>
</feature>
<dbReference type="PANTHER" id="PTHR10264:SF83">
    <property type="entry name" value="BLL5629 PROTEIN"/>
    <property type="match status" value="1"/>
</dbReference>
<comment type="similarity">
    <text evidence="1">Belongs to the band 7/mec-2 family.</text>
</comment>
<dbReference type="RefSeq" id="WP_078786160.1">
    <property type="nucleotide sequence ID" value="NZ_FMTO01000003.1"/>
</dbReference>
<dbReference type="Proteomes" id="UP000189857">
    <property type="component" value="Unassembled WGS sequence"/>
</dbReference>
<organism evidence="3 4">
    <name type="scientific">Eubacterium ruminantium</name>
    <dbReference type="NCBI Taxonomy" id="42322"/>
    <lineage>
        <taxon>Bacteria</taxon>
        <taxon>Bacillati</taxon>
        <taxon>Bacillota</taxon>
        <taxon>Clostridia</taxon>
        <taxon>Eubacteriales</taxon>
        <taxon>Eubacteriaceae</taxon>
        <taxon>Eubacterium</taxon>
    </lineage>
</organism>
<protein>
    <submittedName>
        <fullName evidence="3">SPFH domain / Band 7 family protein</fullName>
    </submittedName>
</protein>
<dbReference type="Gene3D" id="3.30.479.30">
    <property type="entry name" value="Band 7 domain"/>
    <property type="match status" value="1"/>
</dbReference>
<evidence type="ECO:0000313" key="3">
    <source>
        <dbReference type="EMBL" id="SJZ44165.1"/>
    </source>
</evidence>
<dbReference type="SMART" id="SM00244">
    <property type="entry name" value="PHB"/>
    <property type="match status" value="1"/>
</dbReference>
<dbReference type="InterPro" id="IPR001972">
    <property type="entry name" value="Stomatin_HflK_fam"/>
</dbReference>
<dbReference type="GO" id="GO:0005886">
    <property type="term" value="C:plasma membrane"/>
    <property type="evidence" value="ECO:0007669"/>
    <property type="project" value="InterPro"/>
</dbReference>
<dbReference type="SUPFAM" id="SSF117892">
    <property type="entry name" value="Band 7/SPFH domain"/>
    <property type="match status" value="1"/>
</dbReference>
<evidence type="ECO:0000259" key="2">
    <source>
        <dbReference type="SMART" id="SM00244"/>
    </source>
</evidence>
<dbReference type="EMBL" id="FUXA01000004">
    <property type="protein sequence ID" value="SJZ44165.1"/>
    <property type="molecule type" value="Genomic_DNA"/>
</dbReference>
<proteinExistence type="inferred from homology"/>
<keyword evidence="4" id="KW-1185">Reference proteome</keyword>
<dbReference type="OrthoDB" id="5501731at2"/>
<evidence type="ECO:0000256" key="1">
    <source>
        <dbReference type="ARBA" id="ARBA00008164"/>
    </source>
</evidence>